<gene>
    <name evidence="2" type="ORF">HGA15_30255</name>
</gene>
<comment type="caution">
    <text evidence="2">The sequence shown here is derived from an EMBL/GenBank/DDBJ whole genome shotgun (WGS) entry which is preliminary data.</text>
</comment>
<proteinExistence type="predicted"/>
<reference evidence="2 3" key="1">
    <citation type="submission" date="2020-04" db="EMBL/GenBank/DDBJ databases">
        <title>MicrobeNet Type strains.</title>
        <authorList>
            <person name="Nicholson A.C."/>
        </authorList>
    </citation>
    <scope>NUCLEOTIDE SEQUENCE [LARGE SCALE GENOMIC DNA]</scope>
    <source>
        <strain evidence="2 3">JCM 3332</strain>
    </source>
</reference>
<evidence type="ECO:0000313" key="3">
    <source>
        <dbReference type="Proteomes" id="UP000570678"/>
    </source>
</evidence>
<dbReference type="InterPro" id="IPR029432">
    <property type="entry name" value="Gp28/Gp37-like_dom"/>
</dbReference>
<keyword evidence="3" id="KW-1185">Reference proteome</keyword>
<evidence type="ECO:0000313" key="2">
    <source>
        <dbReference type="EMBL" id="NKY60343.1"/>
    </source>
</evidence>
<dbReference type="EMBL" id="JAAXOT010000022">
    <property type="protein sequence ID" value="NKY60343.1"/>
    <property type="molecule type" value="Genomic_DNA"/>
</dbReference>
<evidence type="ECO:0000259" key="1">
    <source>
        <dbReference type="Pfam" id="PF14594"/>
    </source>
</evidence>
<name>A0A846YNI9_9NOCA</name>
<dbReference type="AlphaFoldDB" id="A0A846YNI9"/>
<feature type="domain" description="Gp28/Gp37-like" evidence="1">
    <location>
        <begin position="37"/>
        <end position="543"/>
    </location>
</feature>
<protein>
    <recommendedName>
        <fullName evidence="1">Gp28/Gp37-like domain-containing protein</fullName>
    </recommendedName>
</protein>
<dbReference type="Pfam" id="PF14594">
    <property type="entry name" value="Sipho_Gp37"/>
    <property type="match status" value="1"/>
</dbReference>
<sequence>MTDLSTLSLQEQCEAIWEATNAAEEADRRARLEPPLMRLWDGDFRLQGILNSEYSASFTWLDNEVGPGQVEIPLDDPLAKWIYQVAPRIQRGEKLHVYITVDKDGARWSGRLHDQVLEKREDGTWVLVVRFLHDLGVLDYYLAWASPFLPAFVQFPRVFFIAGPSIWALKTALFLNVMREQISLWGLPDDPMDQNSSAPGMGNWSVVVKPTTFAEDMAAGTIWSVPNSRFKRWVDMAKDILEDAQLSIQVRRYIADDDEQPIEGQTLRNGALVVDIVDKSGYFTDTSNGGNPFTGLERTFAQWAEDFLDVIEEDVVSPETPASYNVPGLRLTDKTCPYVIYLEGEETGIESSKFTFTPSTAKQIVAGGHSFPFVNELISAAIQTAGDLLAAAIVVPPIGGAVDAVAQIFYWDTIAAWANLESAGRATNGGWASPFEVLASGSDRAYTLEMLLSMRKALHDTRSWFSHEINIRDGAPWFVGDQGRGHFFIGDRIGAQVIGSTVVGNGPTVLYVDDHTIYVDRVRELTLAWDRESPPEWLPVIGEKEKNKDRGQRALAMIADLGSLVQQLAVQGK</sequence>
<dbReference type="RefSeq" id="WP_062979905.1">
    <property type="nucleotide sequence ID" value="NZ_JAAXOT010000022.1"/>
</dbReference>
<organism evidence="2 3">
    <name type="scientific">Nocardia flavorosea</name>
    <dbReference type="NCBI Taxonomy" id="53429"/>
    <lineage>
        <taxon>Bacteria</taxon>
        <taxon>Bacillati</taxon>
        <taxon>Actinomycetota</taxon>
        <taxon>Actinomycetes</taxon>
        <taxon>Mycobacteriales</taxon>
        <taxon>Nocardiaceae</taxon>
        <taxon>Nocardia</taxon>
    </lineage>
</organism>
<dbReference type="Proteomes" id="UP000570678">
    <property type="component" value="Unassembled WGS sequence"/>
</dbReference>
<accession>A0A846YNI9</accession>